<dbReference type="Proteomes" id="UP000525078">
    <property type="component" value="Unassembled WGS sequence"/>
</dbReference>
<protein>
    <submittedName>
        <fullName evidence="3">Uncharacterized protein</fullName>
    </submittedName>
</protein>
<reference evidence="3 4" key="1">
    <citation type="journal article" date="2020" name="bioRxiv">
        <title>Sequence and annotation of 42 cannabis genomes reveals extensive copy number variation in cannabinoid synthesis and pathogen resistance genes.</title>
        <authorList>
            <person name="Mckernan K.J."/>
            <person name="Helbert Y."/>
            <person name="Kane L.T."/>
            <person name="Ebling H."/>
            <person name="Zhang L."/>
            <person name="Liu B."/>
            <person name="Eaton Z."/>
            <person name="Mclaughlin S."/>
            <person name="Kingan S."/>
            <person name="Baybayan P."/>
            <person name="Concepcion G."/>
            <person name="Jordan M."/>
            <person name="Riva A."/>
            <person name="Barbazuk W."/>
            <person name="Harkins T."/>
        </authorList>
    </citation>
    <scope>NUCLEOTIDE SEQUENCE [LARGE SCALE GENOMIC DNA]</scope>
    <source>
        <strain evidence="4">cv. Jamaican Lion 4</strain>
        <tissue evidence="3">Leaf</tissue>
    </source>
</reference>
<dbReference type="AlphaFoldDB" id="A0A7J6E9R9"/>
<gene>
    <name evidence="3" type="ORF">F8388_012968</name>
</gene>
<feature type="signal peptide" evidence="2">
    <location>
        <begin position="1"/>
        <end position="34"/>
    </location>
</feature>
<proteinExistence type="predicted"/>
<dbReference type="PANTHER" id="PTHR36759:SF1">
    <property type="entry name" value="DYNEIN BETA CHAIN, CILIARY PROTEIN"/>
    <property type="match status" value="1"/>
</dbReference>
<dbReference type="EMBL" id="JAATIP010000268">
    <property type="protein sequence ID" value="KAF4355193.1"/>
    <property type="molecule type" value="Genomic_DNA"/>
</dbReference>
<feature type="chain" id="PRO_5029594157" evidence="2">
    <location>
        <begin position="35"/>
        <end position="258"/>
    </location>
</feature>
<feature type="region of interest" description="Disordered" evidence="1">
    <location>
        <begin position="74"/>
        <end position="100"/>
    </location>
</feature>
<dbReference type="PANTHER" id="PTHR36759">
    <property type="entry name" value="DYNEIN BETA CHAIN, CILIARY PROTEIN"/>
    <property type="match status" value="1"/>
</dbReference>
<dbReference type="Pfam" id="PF06784">
    <property type="entry name" value="UPF0240"/>
    <property type="match status" value="1"/>
</dbReference>
<feature type="compositionally biased region" description="Low complexity" evidence="1">
    <location>
        <begin position="79"/>
        <end position="91"/>
    </location>
</feature>
<evidence type="ECO:0000256" key="2">
    <source>
        <dbReference type="SAM" id="SignalP"/>
    </source>
</evidence>
<comment type="caution">
    <text evidence="3">The sequence shown here is derived from an EMBL/GenBank/DDBJ whole genome shotgun (WGS) entry which is preliminary data.</text>
</comment>
<dbReference type="GO" id="GO:0032981">
    <property type="term" value="P:mitochondrial respiratory chain complex I assembly"/>
    <property type="evidence" value="ECO:0007669"/>
    <property type="project" value="InterPro"/>
</dbReference>
<evidence type="ECO:0000313" key="3">
    <source>
        <dbReference type="EMBL" id="KAF4355193.1"/>
    </source>
</evidence>
<evidence type="ECO:0000313" key="4">
    <source>
        <dbReference type="Proteomes" id="UP000525078"/>
    </source>
</evidence>
<accession>A0A7J6E9R9</accession>
<feature type="non-terminal residue" evidence="3">
    <location>
        <position position="258"/>
    </location>
</feature>
<organism evidence="3 4">
    <name type="scientific">Cannabis sativa</name>
    <name type="common">Hemp</name>
    <name type="synonym">Marijuana</name>
    <dbReference type="NCBI Taxonomy" id="3483"/>
    <lineage>
        <taxon>Eukaryota</taxon>
        <taxon>Viridiplantae</taxon>
        <taxon>Streptophyta</taxon>
        <taxon>Embryophyta</taxon>
        <taxon>Tracheophyta</taxon>
        <taxon>Spermatophyta</taxon>
        <taxon>Magnoliopsida</taxon>
        <taxon>eudicotyledons</taxon>
        <taxon>Gunneridae</taxon>
        <taxon>Pentapetalae</taxon>
        <taxon>rosids</taxon>
        <taxon>fabids</taxon>
        <taxon>Rosales</taxon>
        <taxon>Cannabaceae</taxon>
        <taxon>Cannabis</taxon>
    </lineage>
</organism>
<evidence type="ECO:0000256" key="1">
    <source>
        <dbReference type="SAM" id="MobiDB-lite"/>
    </source>
</evidence>
<sequence>RRGTQFLISKPCRARVLLLLHARFLLLLNPNSEGFADTYQSIITVINEIGGFVTFVDNLNRASRKMGQAFRRASGRFRTTSTTDATSSWSTPKNVVDRKPPTVTTTINEEIPKTAQLGAAPDSDVNLGRNVDNVLEERDPKFDAMLGQMVVESKLSLGENWKWAFVVEQYKRPLPKLRNTKPDYSSIEDAQTPSGTLNVAQLRHIVLLHEGKAADQNGPMNAQQIAEKFRVDVAEVHKILQFISLPPEEEKKKDGNKF</sequence>
<dbReference type="InterPro" id="IPR009622">
    <property type="entry name" value="NDUFAF4"/>
</dbReference>
<name>A0A7J6E9R9_CANSA</name>
<dbReference type="GO" id="GO:0005739">
    <property type="term" value="C:mitochondrion"/>
    <property type="evidence" value="ECO:0007669"/>
    <property type="project" value="GOC"/>
</dbReference>
<keyword evidence="2" id="KW-0732">Signal</keyword>